<evidence type="ECO:0000259" key="1">
    <source>
        <dbReference type="Pfam" id="PF00534"/>
    </source>
</evidence>
<sequence>MKILIYGLNYAPELSGAGKYTAEMAQMLAECGHEVRVVCAPPYYPDWKVANGYSMWRYRRDIMRGVYIWRAPLWVPPKPSGLKRMLHLASFALSSLPLLARQVTWRPGAVMLIAPTMACAPGALALARVTGAKAWLHVQDYEVDAAFDLGLLKSARAARIAYGIERLVLKRFDVVSSITNQMVERAVGKGVDADKTEFLPNWVDTRDIFPLGRVSEYRQTLGIPATNTVVLYSGNMGAKQGLETLADAARALAARDDITFVFCGNGAARDDLVKRCEGLPNCRFLPLQPASSLNELLNVADIHVLPQRGDAADLVMPSKLTGMLASGGAVIAMARPGTALYEAVANNGMIVSPEDTGELVDAIATLAEDGARRAAIGAAGRRYAEKMLSPLSTLLTLDTRLALLTGAAVPGAKPVAAPKANGPILSARVEESEVE</sequence>
<dbReference type="Proteomes" id="UP001319874">
    <property type="component" value="Chromosome 1"/>
</dbReference>
<accession>A0A2I8ELA2</accession>
<dbReference type="InterPro" id="IPR001296">
    <property type="entry name" value="Glyco_trans_1"/>
</dbReference>
<dbReference type="RefSeq" id="WP_042310653.1">
    <property type="nucleotide sequence ID" value="NZ_AP024955.1"/>
</dbReference>
<dbReference type="EMBL" id="AP024955">
    <property type="protein sequence ID" value="BCZ78816.1"/>
    <property type="molecule type" value="Genomic_DNA"/>
</dbReference>
<reference evidence="3 5" key="1">
    <citation type="submission" date="2018-01" db="EMBL/GenBank/DDBJ databases">
        <title>Species boundaries and ecological features among Paraburkholderia terrae DSMZ17804T, P. hospita DSMZ17164T and P. caribensis DSMZ13236T.</title>
        <authorList>
            <person name="Pratama A.A."/>
        </authorList>
    </citation>
    <scope>NUCLEOTIDE SEQUENCE [LARGE SCALE GENOMIC DNA]</scope>
    <source>
        <strain evidence="3 5">DSM 17804</strain>
    </source>
</reference>
<dbReference type="Pfam" id="PF00534">
    <property type="entry name" value="Glycos_transf_1"/>
    <property type="match status" value="1"/>
</dbReference>
<dbReference type="CDD" id="cd03794">
    <property type="entry name" value="GT4_WbuB-like"/>
    <property type="match status" value="1"/>
</dbReference>
<dbReference type="OrthoDB" id="9787293at2"/>
<name>A0A2I8ELA2_9BURK</name>
<dbReference type="AlphaFoldDB" id="A0A2I8ELA2"/>
<dbReference type="Proteomes" id="UP000243502">
    <property type="component" value="Chromosome 1"/>
</dbReference>
<dbReference type="GO" id="GO:0016758">
    <property type="term" value="F:hexosyltransferase activity"/>
    <property type="evidence" value="ECO:0007669"/>
    <property type="project" value="TreeGrafter"/>
</dbReference>
<feature type="domain" description="Glycosyltransferase subfamily 4-like N-terminal" evidence="2">
    <location>
        <begin position="15"/>
        <end position="202"/>
    </location>
</feature>
<organism evidence="3 5">
    <name type="scientific">Paraburkholderia terrae</name>
    <dbReference type="NCBI Taxonomy" id="311230"/>
    <lineage>
        <taxon>Bacteria</taxon>
        <taxon>Pseudomonadati</taxon>
        <taxon>Pseudomonadota</taxon>
        <taxon>Betaproteobacteria</taxon>
        <taxon>Burkholderiales</taxon>
        <taxon>Burkholderiaceae</taxon>
        <taxon>Paraburkholderia</taxon>
    </lineage>
</organism>
<keyword evidence="6" id="KW-1185">Reference proteome</keyword>
<feature type="domain" description="Glycosyl transferase family 1" evidence="1">
    <location>
        <begin position="216"/>
        <end position="382"/>
    </location>
</feature>
<dbReference type="Pfam" id="PF13579">
    <property type="entry name" value="Glyco_trans_4_4"/>
    <property type="match status" value="1"/>
</dbReference>
<proteinExistence type="predicted"/>
<dbReference type="InterPro" id="IPR028098">
    <property type="entry name" value="Glyco_trans_4-like_N"/>
</dbReference>
<dbReference type="InterPro" id="IPR050194">
    <property type="entry name" value="Glycosyltransferase_grp1"/>
</dbReference>
<dbReference type="EMBL" id="CP026111">
    <property type="protein sequence ID" value="AUT60375.1"/>
    <property type="molecule type" value="Genomic_DNA"/>
</dbReference>
<evidence type="ECO:0000313" key="5">
    <source>
        <dbReference type="Proteomes" id="UP000243502"/>
    </source>
</evidence>
<dbReference type="PANTHER" id="PTHR45947:SF3">
    <property type="entry name" value="SULFOQUINOVOSYL TRANSFERASE SQD2"/>
    <property type="match status" value="1"/>
</dbReference>
<keyword evidence="3" id="KW-0808">Transferase</keyword>
<dbReference type="PANTHER" id="PTHR45947">
    <property type="entry name" value="SULFOQUINOVOSYL TRANSFERASE SQD2"/>
    <property type="match status" value="1"/>
</dbReference>
<protein>
    <submittedName>
        <fullName evidence="3">Colanic acid biosynthesis glycosyltransferase WcaI</fullName>
    </submittedName>
    <submittedName>
        <fullName evidence="4">Glycosyltransferase WbuB</fullName>
    </submittedName>
</protein>
<evidence type="ECO:0000313" key="4">
    <source>
        <dbReference type="EMBL" id="BCZ78816.1"/>
    </source>
</evidence>
<dbReference type="KEGG" id="pter:C2L65_12760"/>
<reference evidence="4 6" key="2">
    <citation type="journal article" date="2022" name="Front. Microbiol.">
        <title>Identification and characterization of a novel class of self-sufficient cytochrome P450 hydroxylase involved in cyclohexanecarboxylate degradation in Paraburkholderia terrae strain KU-64.</title>
        <authorList>
            <person name="Yamamoto T."/>
            <person name="Hasegawa Y."/>
            <person name="Iwaki H."/>
        </authorList>
    </citation>
    <scope>NUCLEOTIDE SEQUENCE [LARGE SCALE GENOMIC DNA]</scope>
    <source>
        <strain evidence="4 6">KU-64</strain>
    </source>
</reference>
<evidence type="ECO:0000313" key="6">
    <source>
        <dbReference type="Proteomes" id="UP001319874"/>
    </source>
</evidence>
<evidence type="ECO:0000259" key="2">
    <source>
        <dbReference type="Pfam" id="PF13579"/>
    </source>
</evidence>
<dbReference type="Gene3D" id="3.40.50.2000">
    <property type="entry name" value="Glycogen Phosphorylase B"/>
    <property type="match status" value="2"/>
</dbReference>
<dbReference type="NCBIfam" id="NF007640">
    <property type="entry name" value="PRK10307.1"/>
    <property type="match status" value="1"/>
</dbReference>
<gene>
    <name evidence="3" type="ORF">C2L65_12760</name>
    <name evidence="4" type="ORF">PTKU64_24910</name>
</gene>
<evidence type="ECO:0000313" key="3">
    <source>
        <dbReference type="EMBL" id="AUT60375.1"/>
    </source>
</evidence>
<dbReference type="SUPFAM" id="SSF53756">
    <property type="entry name" value="UDP-Glycosyltransferase/glycogen phosphorylase"/>
    <property type="match status" value="1"/>
</dbReference>